<dbReference type="EMBL" id="CP060010">
    <property type="protein sequence ID" value="QTN34825.1"/>
    <property type="molecule type" value="Genomic_DNA"/>
</dbReference>
<sequence length="198" mass="22713">MLTTRVLDRAEFDAALDDIAQLRISVFRDWPYLYDGSLAYERDYLSVYRDSAHSVVVGAFDGSRLVGVSTGTPMQDHSDDFGAAFEGQDIALEQMFYCAESVLLPQYRGHGLGHKFFDHREAHARSLGFKKICFCAVLRPENHPLRPKDYRPLDAFWRGRGYRSMDGVQASFNWKDVDQSQETEKRLQFWARSLLGCV</sequence>
<evidence type="ECO:0000259" key="1">
    <source>
        <dbReference type="Pfam" id="PF00583"/>
    </source>
</evidence>
<dbReference type="SUPFAM" id="SSF55729">
    <property type="entry name" value="Acyl-CoA N-acyltransferases (Nat)"/>
    <property type="match status" value="1"/>
</dbReference>
<evidence type="ECO:0000313" key="3">
    <source>
        <dbReference type="Proteomes" id="UP000665026"/>
    </source>
</evidence>
<reference evidence="2" key="1">
    <citation type="submission" date="2020-07" db="EMBL/GenBank/DDBJ databases">
        <title>Genome sequences of bacteria associated with the marine, planktonic diatom Thalassiosira profunda strain ECT2AJA-044.</title>
        <authorList>
            <person name="Gargas C.B."/>
            <person name="Roberts W.R."/>
            <person name="Alverson A.J."/>
        </authorList>
    </citation>
    <scope>NUCLEOTIDE SEQUENCE</scope>
    <source>
        <strain evidence="2">ECT2AJA-044</strain>
    </source>
</reference>
<dbReference type="InterPro" id="IPR016181">
    <property type="entry name" value="Acyl_CoA_acyltransferase"/>
</dbReference>
<dbReference type="InterPro" id="IPR000182">
    <property type="entry name" value="GNAT_dom"/>
</dbReference>
<feature type="domain" description="N-acetyltransferase" evidence="1">
    <location>
        <begin position="39"/>
        <end position="144"/>
    </location>
</feature>
<protein>
    <submittedName>
        <fullName evidence="2">GNAT family N-acetyltransferase</fullName>
    </submittedName>
</protein>
<dbReference type="RefSeq" id="WP_209355511.1">
    <property type="nucleotide sequence ID" value="NZ_CP060010.1"/>
</dbReference>
<dbReference type="KEGG" id="cact:HZ995_09945"/>
<proteinExistence type="predicted"/>
<dbReference type="Proteomes" id="UP000665026">
    <property type="component" value="Chromosome"/>
</dbReference>
<dbReference type="CDD" id="cd04301">
    <property type="entry name" value="NAT_SF"/>
    <property type="match status" value="1"/>
</dbReference>
<name>A0A975I6D7_9RHOB</name>
<evidence type="ECO:0000313" key="2">
    <source>
        <dbReference type="EMBL" id="QTN34825.1"/>
    </source>
</evidence>
<accession>A0A975I6D7</accession>
<dbReference type="GO" id="GO:0016747">
    <property type="term" value="F:acyltransferase activity, transferring groups other than amino-acyl groups"/>
    <property type="evidence" value="ECO:0007669"/>
    <property type="project" value="InterPro"/>
</dbReference>
<dbReference type="Gene3D" id="3.40.630.30">
    <property type="match status" value="1"/>
</dbReference>
<organism evidence="2 3">
    <name type="scientific">Cognatishimia activa</name>
    <dbReference type="NCBI Taxonomy" id="1715691"/>
    <lineage>
        <taxon>Bacteria</taxon>
        <taxon>Pseudomonadati</taxon>
        <taxon>Pseudomonadota</taxon>
        <taxon>Alphaproteobacteria</taxon>
        <taxon>Rhodobacterales</taxon>
        <taxon>Paracoccaceae</taxon>
        <taxon>Cognatishimia</taxon>
    </lineage>
</organism>
<dbReference type="Pfam" id="PF00583">
    <property type="entry name" value="Acetyltransf_1"/>
    <property type="match status" value="1"/>
</dbReference>
<gene>
    <name evidence="2" type="ORF">HZ995_09945</name>
</gene>
<dbReference type="AlphaFoldDB" id="A0A975I6D7"/>